<keyword evidence="1" id="KW-0812">Transmembrane</keyword>
<feature type="transmembrane region" description="Helical" evidence="1">
    <location>
        <begin position="28"/>
        <end position="50"/>
    </location>
</feature>
<evidence type="ECO:0000256" key="1">
    <source>
        <dbReference type="SAM" id="Phobius"/>
    </source>
</evidence>
<evidence type="ECO:0000313" key="2">
    <source>
        <dbReference type="EMBL" id="AIG97628.1"/>
    </source>
</evidence>
<gene>
    <name evidence="2" type="ORF">AFULGI_00008330</name>
</gene>
<keyword evidence="1" id="KW-1133">Transmembrane helix</keyword>
<dbReference type="EMBL" id="CP006577">
    <property type="protein sequence ID" value="AIG97628.1"/>
    <property type="molecule type" value="Genomic_DNA"/>
</dbReference>
<proteinExistence type="predicted"/>
<accession>A0A075WJ88</accession>
<name>A0A075WJ88_ARCFL</name>
<dbReference type="KEGG" id="afg:AFULGI_00008330"/>
<dbReference type="AlphaFoldDB" id="A0A075WJ88"/>
<dbReference type="HOGENOM" id="CLU_2433681_0_0_2"/>
<reference evidence="2 3" key="1">
    <citation type="submission" date="2013-07" db="EMBL/GenBank/DDBJ databases">
        <title>Genome of Archaeoglobus fulgidus.</title>
        <authorList>
            <person name="Fiebig A."/>
            <person name="Birkeland N.-K."/>
        </authorList>
    </citation>
    <scope>NUCLEOTIDE SEQUENCE [LARGE SCALE GENOMIC DNA]</scope>
    <source>
        <strain evidence="2 3">DSM 8774</strain>
    </source>
</reference>
<sequence>MKLSIADFEEWLRERGYDLMMGEQNFRLYLDLGFSALLFYNSNLLFSFILDKVGLKSADERVPDRLRFEIAKRLRRIEATKDEIEIELL</sequence>
<dbReference type="GeneID" id="24794350"/>
<evidence type="ECO:0000313" key="3">
    <source>
        <dbReference type="Proteomes" id="UP000028501"/>
    </source>
</evidence>
<organism evidence="2 3">
    <name type="scientific">Archaeoglobus fulgidus DSM 8774</name>
    <dbReference type="NCBI Taxonomy" id="1344584"/>
    <lineage>
        <taxon>Archaea</taxon>
        <taxon>Methanobacteriati</taxon>
        <taxon>Methanobacteriota</taxon>
        <taxon>Archaeoglobi</taxon>
        <taxon>Archaeoglobales</taxon>
        <taxon>Archaeoglobaceae</taxon>
        <taxon>Archaeoglobus</taxon>
    </lineage>
</organism>
<dbReference type="RefSeq" id="WP_010878255.1">
    <property type="nucleotide sequence ID" value="NZ_CP006577.1"/>
</dbReference>
<keyword evidence="1" id="KW-0472">Membrane</keyword>
<dbReference type="Proteomes" id="UP000028501">
    <property type="component" value="Chromosome"/>
</dbReference>
<protein>
    <submittedName>
        <fullName evidence="2">Uncharacterized protein</fullName>
    </submittedName>
</protein>